<evidence type="ECO:0000256" key="1">
    <source>
        <dbReference type="SAM" id="MobiDB-lite"/>
    </source>
</evidence>
<dbReference type="EMBL" id="JADNRY010000569">
    <property type="protein sequence ID" value="KAF9039569.1"/>
    <property type="molecule type" value="Genomic_DNA"/>
</dbReference>
<feature type="compositionally biased region" description="Basic and acidic residues" evidence="1">
    <location>
        <begin position="29"/>
        <end position="38"/>
    </location>
</feature>
<keyword evidence="3" id="KW-1185">Reference proteome</keyword>
<gene>
    <name evidence="2" type="ORF">BDP27DRAFT_1435253</name>
</gene>
<evidence type="ECO:0000313" key="2">
    <source>
        <dbReference type="EMBL" id="KAF9039569.1"/>
    </source>
</evidence>
<feature type="compositionally biased region" description="Basic residues" evidence="1">
    <location>
        <begin position="321"/>
        <end position="339"/>
    </location>
</feature>
<dbReference type="OrthoDB" id="3269701at2759"/>
<proteinExistence type="predicted"/>
<dbReference type="AlphaFoldDB" id="A0A9P5P6J1"/>
<protein>
    <submittedName>
        <fullName evidence="2">Uncharacterized protein</fullName>
    </submittedName>
</protein>
<name>A0A9P5P6J1_9AGAR</name>
<feature type="region of interest" description="Disordered" evidence="1">
    <location>
        <begin position="1"/>
        <end position="51"/>
    </location>
</feature>
<reference evidence="2" key="1">
    <citation type="submission" date="2020-11" db="EMBL/GenBank/DDBJ databases">
        <authorList>
            <consortium name="DOE Joint Genome Institute"/>
            <person name="Ahrendt S."/>
            <person name="Riley R."/>
            <person name="Andreopoulos W."/>
            <person name="Labutti K."/>
            <person name="Pangilinan J."/>
            <person name="Ruiz-Duenas F.J."/>
            <person name="Barrasa J.M."/>
            <person name="Sanchez-Garcia M."/>
            <person name="Camarero S."/>
            <person name="Miyauchi S."/>
            <person name="Serrano A."/>
            <person name="Linde D."/>
            <person name="Babiker R."/>
            <person name="Drula E."/>
            <person name="Ayuso-Fernandez I."/>
            <person name="Pacheco R."/>
            <person name="Padilla G."/>
            <person name="Ferreira P."/>
            <person name="Barriuso J."/>
            <person name="Kellner H."/>
            <person name="Castanera R."/>
            <person name="Alfaro M."/>
            <person name="Ramirez L."/>
            <person name="Pisabarro A.G."/>
            <person name="Kuo A."/>
            <person name="Tritt A."/>
            <person name="Lipzen A."/>
            <person name="He G."/>
            <person name="Yan M."/>
            <person name="Ng V."/>
            <person name="Cullen D."/>
            <person name="Martin F."/>
            <person name="Rosso M.-N."/>
            <person name="Henrissat B."/>
            <person name="Hibbett D."/>
            <person name="Martinez A.T."/>
            <person name="Grigoriev I.V."/>
        </authorList>
    </citation>
    <scope>NUCLEOTIDE SEQUENCE</scope>
    <source>
        <strain evidence="2">AH 40177</strain>
    </source>
</reference>
<comment type="caution">
    <text evidence="2">The sequence shown here is derived from an EMBL/GenBank/DDBJ whole genome shotgun (WGS) entry which is preliminary data.</text>
</comment>
<feature type="region of interest" description="Disordered" evidence="1">
    <location>
        <begin position="223"/>
        <end position="339"/>
    </location>
</feature>
<organism evidence="2 3">
    <name type="scientific">Rhodocollybia butyracea</name>
    <dbReference type="NCBI Taxonomy" id="206335"/>
    <lineage>
        <taxon>Eukaryota</taxon>
        <taxon>Fungi</taxon>
        <taxon>Dikarya</taxon>
        <taxon>Basidiomycota</taxon>
        <taxon>Agaricomycotina</taxon>
        <taxon>Agaricomycetes</taxon>
        <taxon>Agaricomycetidae</taxon>
        <taxon>Agaricales</taxon>
        <taxon>Marasmiineae</taxon>
        <taxon>Omphalotaceae</taxon>
        <taxon>Rhodocollybia</taxon>
    </lineage>
</organism>
<sequence>MVGKRKYKDTTDAHTDDKLPMKRTRKASKKMEDLNKDVDEVDEEKTSSSEPEIEWTAELSFSLLTRITECEITKNRLYPGPGANVSTAKGGGLPKIEHHFRLFNALFGEDPAWQQLLQTAKDQLPGNKSAAASTQKLLSGKIKNRLSKMATQTRNLTAAMGKTGQGLSSVDDIDMTQKNHLTDLWGKHCEKTPWYFEMRDLIAEHPNAKPISIGNAQSTVDMSILDSQGPSDHDTEGPTPGEETEREKFTSMPSTSNNERDASLNADDDDDEPYPHKKSYTRSTASDTKPVKASSAPKPNMLRPVETKDVKNHQRWMSSQKLRRRKKGRNKRSYVRFNI</sequence>
<feature type="compositionally biased region" description="Basic and acidic residues" evidence="1">
    <location>
        <begin position="8"/>
        <end position="20"/>
    </location>
</feature>
<accession>A0A9P5P6J1</accession>
<dbReference type="Proteomes" id="UP000772434">
    <property type="component" value="Unassembled WGS sequence"/>
</dbReference>
<evidence type="ECO:0000313" key="3">
    <source>
        <dbReference type="Proteomes" id="UP000772434"/>
    </source>
</evidence>